<feature type="compositionally biased region" description="Polar residues" evidence="1">
    <location>
        <begin position="188"/>
        <end position="209"/>
    </location>
</feature>
<feature type="compositionally biased region" description="Polar residues" evidence="1">
    <location>
        <begin position="221"/>
        <end position="231"/>
    </location>
</feature>
<accession>A0A6J7DYK6</accession>
<protein>
    <submittedName>
        <fullName evidence="3">Unannotated protein</fullName>
    </submittedName>
</protein>
<proteinExistence type="predicted"/>
<feature type="region of interest" description="Disordered" evidence="1">
    <location>
        <begin position="292"/>
        <end position="340"/>
    </location>
</feature>
<reference evidence="3" key="1">
    <citation type="submission" date="2020-05" db="EMBL/GenBank/DDBJ databases">
        <authorList>
            <person name="Chiriac C."/>
            <person name="Salcher M."/>
            <person name="Ghai R."/>
            <person name="Kavagutti S V."/>
        </authorList>
    </citation>
    <scope>NUCLEOTIDE SEQUENCE</scope>
</reference>
<evidence type="ECO:0000256" key="1">
    <source>
        <dbReference type="SAM" id="MobiDB-lite"/>
    </source>
</evidence>
<feature type="compositionally biased region" description="Basic residues" evidence="1">
    <location>
        <begin position="210"/>
        <end position="220"/>
    </location>
</feature>
<name>A0A6J7DYK6_9ZZZZ</name>
<feature type="compositionally biased region" description="Gly residues" evidence="1">
    <location>
        <begin position="170"/>
        <end position="184"/>
    </location>
</feature>
<keyword evidence="2" id="KW-0472">Membrane</keyword>
<keyword evidence="2" id="KW-0812">Transmembrane</keyword>
<dbReference type="AlphaFoldDB" id="A0A6J7DYK6"/>
<evidence type="ECO:0000256" key="2">
    <source>
        <dbReference type="SAM" id="Phobius"/>
    </source>
</evidence>
<feature type="compositionally biased region" description="Gly residues" evidence="1">
    <location>
        <begin position="298"/>
        <end position="331"/>
    </location>
</feature>
<keyword evidence="2" id="KW-1133">Transmembrane helix</keyword>
<sequence>MNNEFDLFAKSDEVVDDLSAELEKAAYKWTNKFTTVLMSLLLIAVGASGGVWYAHHTTSTTNGFAIGSAAGANANFAGRVGRNGGGGGGFSATAAAPGTDGTTGIITKIDGTTITIQSRDGKSLEIKAAADTPVLSTSRQDIAALKVGDRLTATGETAADGSITPIALTQGGGFGGGQGRGGAGNAAVSPQGTINSTQANQTPITSNKNGKQKGVTKNKNGKSVTPQSSAPAFSGAPGAGAGPGPGPGGNGGGGPGGGNGELRKCLTDAGIEFAPGSRPDLTDPTIAAAFEKCRAQFPGGGGQGGQGGGQGGGFGGGGQGGGGQGGGGQRGGAPAAPAAN</sequence>
<gene>
    <name evidence="3" type="ORF">UFOPK3306_01200</name>
</gene>
<feature type="transmembrane region" description="Helical" evidence="2">
    <location>
        <begin position="33"/>
        <end position="54"/>
    </location>
</feature>
<dbReference type="EMBL" id="CAFBLI010000119">
    <property type="protein sequence ID" value="CAB4875857.1"/>
    <property type="molecule type" value="Genomic_DNA"/>
</dbReference>
<evidence type="ECO:0000313" key="3">
    <source>
        <dbReference type="EMBL" id="CAB4875857.1"/>
    </source>
</evidence>
<feature type="compositionally biased region" description="Gly residues" evidence="1">
    <location>
        <begin position="237"/>
        <end position="260"/>
    </location>
</feature>
<organism evidence="3">
    <name type="scientific">freshwater metagenome</name>
    <dbReference type="NCBI Taxonomy" id="449393"/>
    <lineage>
        <taxon>unclassified sequences</taxon>
        <taxon>metagenomes</taxon>
        <taxon>ecological metagenomes</taxon>
    </lineage>
</organism>
<feature type="region of interest" description="Disordered" evidence="1">
    <location>
        <begin position="164"/>
        <end position="263"/>
    </location>
</feature>